<evidence type="ECO:0000313" key="12">
    <source>
        <dbReference type="Proteomes" id="UP001056426"/>
    </source>
</evidence>
<comment type="cofactor">
    <cofactor evidence="1">
        <name>NAD(+)</name>
        <dbReference type="ChEBI" id="CHEBI:57540"/>
    </cofactor>
</comment>
<keyword evidence="12" id="KW-1185">Reference proteome</keyword>
<dbReference type="InterPro" id="IPR030963">
    <property type="entry name" value="DHQ_synth_fam"/>
</dbReference>
<dbReference type="EMBL" id="CP098400">
    <property type="protein sequence ID" value="URW79510.1"/>
    <property type="molecule type" value="Genomic_DNA"/>
</dbReference>
<comment type="cofactor">
    <cofactor evidence="2">
        <name>Co(2+)</name>
        <dbReference type="ChEBI" id="CHEBI:48828"/>
    </cofactor>
</comment>
<evidence type="ECO:0000256" key="4">
    <source>
        <dbReference type="ARBA" id="ARBA00022723"/>
    </source>
</evidence>
<dbReference type="GO" id="GO:0009073">
    <property type="term" value="P:aromatic amino acid family biosynthetic process"/>
    <property type="evidence" value="ECO:0007669"/>
    <property type="project" value="UniProtKB-KW"/>
</dbReference>
<keyword evidence="8" id="KW-0170">Cobalt</keyword>
<evidence type="ECO:0000256" key="1">
    <source>
        <dbReference type="ARBA" id="ARBA00001911"/>
    </source>
</evidence>
<feature type="domain" description="3-dehydroquinate synthase N-terminal" evidence="9">
    <location>
        <begin position="61"/>
        <end position="171"/>
    </location>
</feature>
<proteinExistence type="predicted"/>
<dbReference type="InterPro" id="IPR050071">
    <property type="entry name" value="Dehydroquinate_synthase"/>
</dbReference>
<dbReference type="KEGG" id="alkq:M9189_11670"/>
<dbReference type="InterPro" id="IPR056179">
    <property type="entry name" value="DHQS_C"/>
</dbReference>
<dbReference type="SUPFAM" id="SSF56796">
    <property type="entry name" value="Dehydroquinate synthase-like"/>
    <property type="match status" value="1"/>
</dbReference>
<evidence type="ECO:0000313" key="11">
    <source>
        <dbReference type="EMBL" id="URW79510.1"/>
    </source>
</evidence>
<dbReference type="CDD" id="cd08195">
    <property type="entry name" value="DHQS"/>
    <property type="match status" value="1"/>
</dbReference>
<accession>A0A9J6ZPP7</accession>
<sequence length="357" mass="39568">MQSLNTCETDVYLADDLRSDLAEMIKPYKDEKVFVLTDGTTRRLCFPLIEDVPGIDRNRVIEIAPGDDAKDTDALIYVWAALVEGGATRHSLLVNLGGGMPCDLGGFAAATFKRGIDFINIPTTLLAQVDASVGGKTGINFKGYKNEIGSFKQAKYVLVDTSLLRSLDGPNLKSGFAEMIKHALLVKGDLLNRTIAFDILNPDMAILAGLVAESIRIKDDIVSDDPYEKGIRKALNLGHTAGHAIESLALKRGKPVLHGYAVAYGIVVELYLAWKKLGFSEELLRLLSEYIYKIFGRFEISKGDYTYLYDAMTHDKKNSSGRINFTLLREPGDIAIDTHCEREEVIEALEFYRQSYI</sequence>
<keyword evidence="7" id="KW-0456">Lyase</keyword>
<evidence type="ECO:0000256" key="7">
    <source>
        <dbReference type="ARBA" id="ARBA00023239"/>
    </source>
</evidence>
<evidence type="ECO:0000259" key="9">
    <source>
        <dbReference type="Pfam" id="PF01761"/>
    </source>
</evidence>
<keyword evidence="3" id="KW-0028">Amino-acid biosynthesis</keyword>
<protein>
    <submittedName>
        <fullName evidence="11">3-dehydroquinate synthase</fullName>
    </submittedName>
</protein>
<dbReference type="AlphaFoldDB" id="A0A9J6ZPP7"/>
<feature type="domain" description="3-dehydroquinate synthase C-terminal" evidence="10">
    <location>
        <begin position="175"/>
        <end position="318"/>
    </location>
</feature>
<dbReference type="Gene3D" id="1.20.1090.10">
    <property type="entry name" value="Dehydroquinate synthase-like - alpha domain"/>
    <property type="match status" value="1"/>
</dbReference>
<evidence type="ECO:0000256" key="3">
    <source>
        <dbReference type="ARBA" id="ARBA00022605"/>
    </source>
</evidence>
<keyword evidence="4" id="KW-0479">Metal-binding</keyword>
<dbReference type="PIRSF" id="PIRSF001455">
    <property type="entry name" value="DHQ_synth"/>
    <property type="match status" value="1"/>
</dbReference>
<dbReference type="PANTHER" id="PTHR43622:SF7">
    <property type="entry name" value="3-DEHYDROQUINATE SYNTHASE, CHLOROPLASTIC"/>
    <property type="match status" value="1"/>
</dbReference>
<keyword evidence="6" id="KW-0057">Aromatic amino acid biosynthesis</keyword>
<dbReference type="RefSeq" id="WP_250723451.1">
    <property type="nucleotide sequence ID" value="NZ_CP098400.1"/>
</dbReference>
<organism evidence="11 12">
    <name type="scientific">Xiashengella succiniciproducens</name>
    <dbReference type="NCBI Taxonomy" id="2949635"/>
    <lineage>
        <taxon>Bacteria</taxon>
        <taxon>Pseudomonadati</taxon>
        <taxon>Bacteroidota</taxon>
        <taxon>Bacteroidia</taxon>
        <taxon>Marinilabiliales</taxon>
        <taxon>Marinilabiliaceae</taxon>
        <taxon>Xiashengella</taxon>
    </lineage>
</organism>
<evidence type="ECO:0000256" key="2">
    <source>
        <dbReference type="ARBA" id="ARBA00001941"/>
    </source>
</evidence>
<dbReference type="Pfam" id="PF01761">
    <property type="entry name" value="DHQ_synthase"/>
    <property type="match status" value="1"/>
</dbReference>
<evidence type="ECO:0000256" key="6">
    <source>
        <dbReference type="ARBA" id="ARBA00023141"/>
    </source>
</evidence>
<evidence type="ECO:0000256" key="5">
    <source>
        <dbReference type="ARBA" id="ARBA00023027"/>
    </source>
</evidence>
<gene>
    <name evidence="11" type="ORF">M9189_11670</name>
</gene>
<name>A0A9J6ZPP7_9BACT</name>
<dbReference type="GO" id="GO:0046872">
    <property type="term" value="F:metal ion binding"/>
    <property type="evidence" value="ECO:0007669"/>
    <property type="project" value="UniProtKB-KW"/>
</dbReference>
<reference evidence="11" key="2">
    <citation type="submission" date="2022-06" db="EMBL/GenBank/DDBJ databases">
        <title>Xiashengella guii gen. nov. sp. nov., a bacterium isolated form anaerobic digestion tank.</title>
        <authorList>
            <person name="Huang H."/>
        </authorList>
    </citation>
    <scope>NUCLEOTIDE SEQUENCE</scope>
    <source>
        <strain evidence="11">Ai-910</strain>
    </source>
</reference>
<dbReference type="GO" id="GO:0008652">
    <property type="term" value="P:amino acid biosynthetic process"/>
    <property type="evidence" value="ECO:0007669"/>
    <property type="project" value="UniProtKB-KW"/>
</dbReference>
<dbReference type="GO" id="GO:0003856">
    <property type="term" value="F:3-dehydroquinate synthase activity"/>
    <property type="evidence" value="ECO:0007669"/>
    <property type="project" value="TreeGrafter"/>
</dbReference>
<evidence type="ECO:0000256" key="8">
    <source>
        <dbReference type="ARBA" id="ARBA00023285"/>
    </source>
</evidence>
<dbReference type="Gene3D" id="3.40.50.1970">
    <property type="match status" value="1"/>
</dbReference>
<reference evidence="11" key="1">
    <citation type="submission" date="2022-05" db="EMBL/GenBank/DDBJ databases">
        <authorList>
            <person name="Sun X."/>
        </authorList>
    </citation>
    <scope>NUCLEOTIDE SEQUENCE</scope>
    <source>
        <strain evidence="11">Ai-910</strain>
    </source>
</reference>
<dbReference type="PANTHER" id="PTHR43622">
    <property type="entry name" value="3-DEHYDROQUINATE SYNTHASE"/>
    <property type="match status" value="1"/>
</dbReference>
<keyword evidence="5" id="KW-0520">NAD</keyword>
<dbReference type="Proteomes" id="UP001056426">
    <property type="component" value="Chromosome"/>
</dbReference>
<evidence type="ECO:0000259" key="10">
    <source>
        <dbReference type="Pfam" id="PF24621"/>
    </source>
</evidence>
<dbReference type="InterPro" id="IPR030960">
    <property type="entry name" value="DHQS/DOIS_N"/>
</dbReference>
<dbReference type="Pfam" id="PF24621">
    <property type="entry name" value="DHQS_C"/>
    <property type="match status" value="1"/>
</dbReference>